<protein>
    <recommendedName>
        <fullName evidence="8">Superoxide dismutase [Cu-Zn]</fullName>
        <ecNumber evidence="8">1.15.1.1</ecNumber>
    </recommendedName>
</protein>
<dbReference type="GO" id="GO:0004784">
    <property type="term" value="F:superoxide dismutase activity"/>
    <property type="evidence" value="ECO:0007669"/>
    <property type="project" value="UniProtKB-EC"/>
</dbReference>
<comment type="function">
    <text evidence="7">Destroys radicals which are normally produced within the cells and which are toxic to biological systems. May play a role in favoring mycobacterial survival in phagocytes.</text>
</comment>
<dbReference type="PROSITE" id="PS51257">
    <property type="entry name" value="PROKAR_LIPOPROTEIN"/>
    <property type="match status" value="1"/>
</dbReference>
<dbReference type="InterPro" id="IPR018152">
    <property type="entry name" value="SOD_Cu/Zn_BS"/>
</dbReference>
<organism evidence="11 12">
    <name type="scientific">Thermoflavimicrobium dichotomicum</name>
    <dbReference type="NCBI Taxonomy" id="46223"/>
    <lineage>
        <taxon>Bacteria</taxon>
        <taxon>Bacillati</taxon>
        <taxon>Bacillota</taxon>
        <taxon>Bacilli</taxon>
        <taxon>Bacillales</taxon>
        <taxon>Thermoactinomycetaceae</taxon>
        <taxon>Thermoflavimicrobium</taxon>
    </lineage>
</organism>
<keyword evidence="5 8" id="KW-0186">Copper</keyword>
<feature type="region of interest" description="Disordered" evidence="9">
    <location>
        <begin position="78"/>
        <end position="104"/>
    </location>
</feature>
<gene>
    <name evidence="11" type="ORF">SAMN05421852_12241</name>
</gene>
<dbReference type="Gene3D" id="2.60.40.200">
    <property type="entry name" value="Superoxide dismutase, copper/zinc binding domain"/>
    <property type="match status" value="1"/>
</dbReference>
<keyword evidence="6" id="KW-1015">Disulfide bond</keyword>
<dbReference type="InterPro" id="IPR024134">
    <property type="entry name" value="SOD_Cu/Zn_/chaperone"/>
</dbReference>
<accession>A0A1I3U7K5</accession>
<dbReference type="InterPro" id="IPR001424">
    <property type="entry name" value="SOD_Cu_Zn_dom"/>
</dbReference>
<keyword evidence="2 8" id="KW-0479">Metal-binding</keyword>
<evidence type="ECO:0000256" key="3">
    <source>
        <dbReference type="ARBA" id="ARBA00022729"/>
    </source>
</evidence>
<dbReference type="EMBL" id="FORR01000022">
    <property type="protein sequence ID" value="SFJ78990.1"/>
    <property type="molecule type" value="Genomic_DNA"/>
</dbReference>
<evidence type="ECO:0000256" key="1">
    <source>
        <dbReference type="ARBA" id="ARBA00010457"/>
    </source>
</evidence>
<evidence type="ECO:0000256" key="4">
    <source>
        <dbReference type="ARBA" id="ARBA00022833"/>
    </source>
</evidence>
<dbReference type="SUPFAM" id="SSF49329">
    <property type="entry name" value="Cu,Zn superoxide dismutase-like"/>
    <property type="match status" value="1"/>
</dbReference>
<feature type="domain" description="Superoxide dismutase copper/zinc binding" evidence="10">
    <location>
        <begin position="40"/>
        <end position="171"/>
    </location>
</feature>
<name>A0A1I3U7K5_9BACL</name>
<dbReference type="Proteomes" id="UP000199545">
    <property type="component" value="Unassembled WGS sequence"/>
</dbReference>
<dbReference type="CDD" id="cd00305">
    <property type="entry name" value="Cu-Zn_Superoxide_Dismutase"/>
    <property type="match status" value="1"/>
</dbReference>
<dbReference type="PROSITE" id="PS00332">
    <property type="entry name" value="SOD_CU_ZN_2"/>
    <property type="match status" value="1"/>
</dbReference>
<dbReference type="RefSeq" id="WP_093231419.1">
    <property type="nucleotide sequence ID" value="NZ_FORR01000022.1"/>
</dbReference>
<dbReference type="PANTHER" id="PTHR10003">
    <property type="entry name" value="SUPEROXIDE DISMUTASE CU-ZN -RELATED"/>
    <property type="match status" value="1"/>
</dbReference>
<evidence type="ECO:0000256" key="5">
    <source>
        <dbReference type="ARBA" id="ARBA00023008"/>
    </source>
</evidence>
<keyword evidence="3" id="KW-0732">Signal</keyword>
<keyword evidence="8" id="KW-0560">Oxidoreductase</keyword>
<dbReference type="STRING" id="46223.SAMN05421852_12241"/>
<evidence type="ECO:0000256" key="6">
    <source>
        <dbReference type="ARBA" id="ARBA00023157"/>
    </source>
</evidence>
<dbReference type="EC" id="1.15.1.1" evidence="8"/>
<dbReference type="PRINTS" id="PR00068">
    <property type="entry name" value="CUZNDISMTASE"/>
</dbReference>
<dbReference type="OrthoDB" id="9792957at2"/>
<dbReference type="FunFam" id="2.60.40.200:FF:000005">
    <property type="entry name" value="Superoxide dismutase [Cu-Zn]"/>
    <property type="match status" value="1"/>
</dbReference>
<sequence length="174" mass="18314">MKKIGSVVGSIIFGISITACSSHSLSATAELVDNQGKKIGTASFQQTGNGVEITVKAEGLPPGEHGFHIHETGKCEVPDFKSSGGHFNPNQKKHGKHNEQGTHAGDLENLTVNHEGKVTNTQVIPNVTLEKGKESSLLKAGGTALVIHEKADDYRTDPAGNAGKRIACGIIKQK</sequence>
<evidence type="ECO:0000313" key="12">
    <source>
        <dbReference type="Proteomes" id="UP000199545"/>
    </source>
</evidence>
<dbReference type="InterPro" id="IPR036423">
    <property type="entry name" value="SOD-like_Cu/Zn_dom_sf"/>
</dbReference>
<dbReference type="Pfam" id="PF00080">
    <property type="entry name" value="Sod_Cu"/>
    <property type="match status" value="1"/>
</dbReference>
<comment type="cofactor">
    <cofactor evidence="8">
        <name>Zn(2+)</name>
        <dbReference type="ChEBI" id="CHEBI:29105"/>
    </cofactor>
    <text evidence="8">Binds 1 zinc ion per subunit.</text>
</comment>
<keyword evidence="12" id="KW-1185">Reference proteome</keyword>
<evidence type="ECO:0000256" key="8">
    <source>
        <dbReference type="RuleBase" id="RU000393"/>
    </source>
</evidence>
<evidence type="ECO:0000313" key="11">
    <source>
        <dbReference type="EMBL" id="SFJ78990.1"/>
    </source>
</evidence>
<evidence type="ECO:0000259" key="10">
    <source>
        <dbReference type="Pfam" id="PF00080"/>
    </source>
</evidence>
<reference evidence="11 12" key="1">
    <citation type="submission" date="2016-10" db="EMBL/GenBank/DDBJ databases">
        <authorList>
            <person name="de Groot N.N."/>
        </authorList>
    </citation>
    <scope>NUCLEOTIDE SEQUENCE [LARGE SCALE GENOMIC DNA]</scope>
    <source>
        <strain evidence="11 12">DSM 44778</strain>
    </source>
</reference>
<dbReference type="GO" id="GO:0005507">
    <property type="term" value="F:copper ion binding"/>
    <property type="evidence" value="ECO:0007669"/>
    <property type="project" value="InterPro"/>
</dbReference>
<comment type="similarity">
    <text evidence="1 8">Belongs to the Cu-Zn superoxide dismutase family.</text>
</comment>
<comment type="catalytic activity">
    <reaction evidence="8">
        <text>2 superoxide + 2 H(+) = H2O2 + O2</text>
        <dbReference type="Rhea" id="RHEA:20696"/>
        <dbReference type="ChEBI" id="CHEBI:15378"/>
        <dbReference type="ChEBI" id="CHEBI:15379"/>
        <dbReference type="ChEBI" id="CHEBI:16240"/>
        <dbReference type="ChEBI" id="CHEBI:18421"/>
        <dbReference type="EC" id="1.15.1.1"/>
    </reaction>
</comment>
<dbReference type="AlphaFoldDB" id="A0A1I3U7K5"/>
<keyword evidence="4 8" id="KW-0862">Zinc</keyword>
<evidence type="ECO:0000256" key="9">
    <source>
        <dbReference type="SAM" id="MobiDB-lite"/>
    </source>
</evidence>
<proteinExistence type="inferred from homology"/>
<evidence type="ECO:0000256" key="7">
    <source>
        <dbReference type="ARBA" id="ARBA00024900"/>
    </source>
</evidence>
<evidence type="ECO:0000256" key="2">
    <source>
        <dbReference type="ARBA" id="ARBA00022723"/>
    </source>
</evidence>
<comment type="cofactor">
    <cofactor evidence="8">
        <name>Cu cation</name>
        <dbReference type="ChEBI" id="CHEBI:23378"/>
    </cofactor>
    <text evidence="8">Binds 1 copper ion per subunit.</text>
</comment>